<sequence>MEYVIEMLNIRKVFGNFVANDNITLQLKKGEIHALLGENGAGKSTLMNVLFGLYQPDGGEIRVKGKKVNIANPNVANDLGIGMVHQHFMLVDTFTVTENIILGSEPKKGGQIDIERAEKEVRELSERYGLAVDPKAKIADISVGMQQRVEILKTLYRGADILIFDEPTAVLTPQEIQELIQIMKALVREGKSIILITHKLKEIMEVCDRVTVIRRGKGIGTLNVSETNPNELAALMVGREVHFKTEKQPPKVGKPVLEIEDLVVKDSRGITAVDHLHLTVHAGEIVGIAGVDGNGQTELIEAITGLIKSESGSIRLNGKEIRNLTPRQITETGVGHIPQDRHKHGLVLDFPIGENMVLQTYYKEPYSKRGILNFKAIYDKARQLIQEFDVRTPDEYTKARALSGGNQQKAIIGREVDRDPDLLIAAQPTRGLDVGAIEFIHKRLIEQRDKGKAVLLVSFELDEIMNVSDRIAVIYEGKIVAIVDPKETTEQELGLLMAGSKRKEAGVSS</sequence>
<comment type="similarity">
    <text evidence="2">Belongs to the ABC transporter superfamily.</text>
</comment>
<dbReference type="PROSITE" id="PS50893">
    <property type="entry name" value="ABC_TRANSPORTER_2"/>
    <property type="match status" value="2"/>
</dbReference>
<dbReference type="Proteomes" id="UP000032047">
    <property type="component" value="Unassembled WGS sequence"/>
</dbReference>
<gene>
    <name evidence="11" type="ORF">JV16_00289</name>
</gene>
<organism evidence="11 12">
    <name type="scientific">Anoxybacillus ayderensis</name>
    <dbReference type="NCBI Taxonomy" id="265546"/>
    <lineage>
        <taxon>Bacteria</taxon>
        <taxon>Bacillati</taxon>
        <taxon>Bacillota</taxon>
        <taxon>Bacilli</taxon>
        <taxon>Bacillales</taxon>
        <taxon>Anoxybacillaceae</taxon>
        <taxon>Anoxybacillus</taxon>
    </lineage>
</organism>
<dbReference type="SUPFAM" id="SSF52540">
    <property type="entry name" value="P-loop containing nucleoside triphosphate hydrolases"/>
    <property type="match status" value="2"/>
</dbReference>
<dbReference type="InterPro" id="IPR003439">
    <property type="entry name" value="ABC_transporter-like_ATP-bd"/>
</dbReference>
<keyword evidence="5" id="KW-0677">Repeat</keyword>
<dbReference type="SMART" id="SM00382">
    <property type="entry name" value="AAA"/>
    <property type="match status" value="2"/>
</dbReference>
<dbReference type="PANTHER" id="PTHR43790:SF4">
    <property type="entry name" value="GUANOSINE IMPORT ATP-BINDING PROTEIN NUPO"/>
    <property type="match status" value="1"/>
</dbReference>
<proteinExistence type="inferred from homology"/>
<feature type="domain" description="ABC transporter" evidence="10">
    <location>
        <begin position="5"/>
        <end position="240"/>
    </location>
</feature>
<evidence type="ECO:0000256" key="6">
    <source>
        <dbReference type="ARBA" id="ARBA00022741"/>
    </source>
</evidence>
<dbReference type="PATRIC" id="fig|265546.4.peg.296"/>
<dbReference type="PANTHER" id="PTHR43790">
    <property type="entry name" value="CARBOHYDRATE TRANSPORT ATP-BINDING PROTEIN MG119-RELATED"/>
    <property type="match status" value="1"/>
</dbReference>
<dbReference type="GO" id="GO:0005524">
    <property type="term" value="F:ATP binding"/>
    <property type="evidence" value="ECO:0007669"/>
    <property type="project" value="UniProtKB-KW"/>
</dbReference>
<evidence type="ECO:0000256" key="8">
    <source>
        <dbReference type="ARBA" id="ARBA00022967"/>
    </source>
</evidence>
<evidence type="ECO:0000313" key="12">
    <source>
        <dbReference type="Proteomes" id="UP000032047"/>
    </source>
</evidence>
<evidence type="ECO:0000256" key="1">
    <source>
        <dbReference type="ARBA" id="ARBA00004202"/>
    </source>
</evidence>
<dbReference type="InterPro" id="IPR003593">
    <property type="entry name" value="AAA+_ATPase"/>
</dbReference>
<protein>
    <submittedName>
        <fullName evidence="11">Galactose/methyl galactoside import ATP-binding protein MglA</fullName>
        <ecNumber evidence="11">3.6.3.17</ecNumber>
    </submittedName>
</protein>
<comment type="caution">
    <text evidence="11">The sequence shown here is derived from an EMBL/GenBank/DDBJ whole genome shotgun (WGS) entry which is preliminary data.</text>
</comment>
<dbReference type="InterPro" id="IPR027417">
    <property type="entry name" value="P-loop_NTPase"/>
</dbReference>
<dbReference type="GO" id="GO:0016887">
    <property type="term" value="F:ATP hydrolysis activity"/>
    <property type="evidence" value="ECO:0007669"/>
    <property type="project" value="InterPro"/>
</dbReference>
<comment type="subcellular location">
    <subcellularLocation>
        <location evidence="1">Cell membrane</location>
        <topology evidence="1">Peripheral membrane protein</topology>
    </subcellularLocation>
</comment>
<evidence type="ECO:0000256" key="5">
    <source>
        <dbReference type="ARBA" id="ARBA00022737"/>
    </source>
</evidence>
<dbReference type="InterPro" id="IPR050107">
    <property type="entry name" value="ABC_carbohydrate_import_ATPase"/>
</dbReference>
<dbReference type="EMBL" id="JXTG01000001">
    <property type="protein sequence ID" value="KIP22609.1"/>
    <property type="molecule type" value="Genomic_DNA"/>
</dbReference>
<keyword evidence="7 11" id="KW-0067">ATP-binding</keyword>
<keyword evidence="8" id="KW-1278">Translocase</keyword>
<accession>A0A0D0HRA1</accession>
<keyword evidence="6" id="KW-0547">Nucleotide-binding</keyword>
<dbReference type="PROSITE" id="PS00211">
    <property type="entry name" value="ABC_TRANSPORTER_1"/>
    <property type="match status" value="2"/>
</dbReference>
<evidence type="ECO:0000256" key="3">
    <source>
        <dbReference type="ARBA" id="ARBA00022448"/>
    </source>
</evidence>
<dbReference type="GO" id="GO:0005886">
    <property type="term" value="C:plasma membrane"/>
    <property type="evidence" value="ECO:0007669"/>
    <property type="project" value="UniProtKB-SubCell"/>
</dbReference>
<evidence type="ECO:0000256" key="7">
    <source>
        <dbReference type="ARBA" id="ARBA00022840"/>
    </source>
</evidence>
<keyword evidence="4" id="KW-1003">Cell membrane</keyword>
<name>A0A0D0HRA1_9BACL</name>
<evidence type="ECO:0000313" key="11">
    <source>
        <dbReference type="EMBL" id="KIP22609.1"/>
    </source>
</evidence>
<dbReference type="Gene3D" id="3.40.50.300">
    <property type="entry name" value="P-loop containing nucleotide triphosphate hydrolases"/>
    <property type="match status" value="2"/>
</dbReference>
<dbReference type="FunFam" id="3.40.50.300:FF:000127">
    <property type="entry name" value="Ribose import ATP-binding protein RbsA"/>
    <property type="match status" value="1"/>
</dbReference>
<dbReference type="Pfam" id="PF00005">
    <property type="entry name" value="ABC_tran"/>
    <property type="match status" value="2"/>
</dbReference>
<keyword evidence="12" id="KW-1185">Reference proteome</keyword>
<dbReference type="CDD" id="cd03216">
    <property type="entry name" value="ABC_Carb_Monos_I"/>
    <property type="match status" value="1"/>
</dbReference>
<dbReference type="FunFam" id="3.40.50.300:FF:001390">
    <property type="entry name" value="ABC transporter, ATP-binding protein"/>
    <property type="match status" value="1"/>
</dbReference>
<dbReference type="EC" id="3.6.3.17" evidence="11"/>
<dbReference type="AlphaFoldDB" id="A0A0D0HRA1"/>
<dbReference type="CDD" id="cd03215">
    <property type="entry name" value="ABC_Carb_Monos_II"/>
    <property type="match status" value="1"/>
</dbReference>
<evidence type="ECO:0000256" key="9">
    <source>
        <dbReference type="ARBA" id="ARBA00023136"/>
    </source>
</evidence>
<evidence type="ECO:0000256" key="2">
    <source>
        <dbReference type="ARBA" id="ARBA00005417"/>
    </source>
</evidence>
<dbReference type="InterPro" id="IPR017871">
    <property type="entry name" value="ABC_transporter-like_CS"/>
</dbReference>
<evidence type="ECO:0000256" key="4">
    <source>
        <dbReference type="ARBA" id="ARBA00022475"/>
    </source>
</evidence>
<keyword evidence="3" id="KW-0813">Transport</keyword>
<dbReference type="RefSeq" id="WP_021095410.1">
    <property type="nucleotide sequence ID" value="NZ_ANOC01000045.1"/>
</dbReference>
<evidence type="ECO:0000259" key="10">
    <source>
        <dbReference type="PROSITE" id="PS50893"/>
    </source>
</evidence>
<keyword evidence="9" id="KW-0472">Membrane</keyword>
<keyword evidence="11" id="KW-0378">Hydrolase</keyword>
<feature type="domain" description="ABC transporter" evidence="10">
    <location>
        <begin position="257"/>
        <end position="501"/>
    </location>
</feature>
<reference evidence="11 12" key="1">
    <citation type="submission" date="2015-01" db="EMBL/GenBank/DDBJ databases">
        <title>Genome sequence of Anoxybacillus ayderensis strain AB04.</title>
        <authorList>
            <person name="Belduz A.O."/>
            <person name="Canakci S."/>
            <person name="Chan K.-G."/>
            <person name="Kahar U.M."/>
            <person name="Yaakob A.S."/>
            <person name="Chan C.S."/>
            <person name="Goh K.M."/>
        </authorList>
    </citation>
    <scope>NUCLEOTIDE SEQUENCE [LARGE SCALE GENOMIC DNA]</scope>
    <source>
        <strain evidence="11 12">AB04</strain>
    </source>
</reference>